<evidence type="ECO:0000313" key="1">
    <source>
        <dbReference type="EMBL" id="VEL07145.1"/>
    </source>
</evidence>
<reference evidence="1" key="1">
    <citation type="submission" date="2018-11" db="EMBL/GenBank/DDBJ databases">
        <authorList>
            <consortium name="Pathogen Informatics"/>
        </authorList>
    </citation>
    <scope>NUCLEOTIDE SEQUENCE</scope>
</reference>
<name>A0A3S5FBM6_9PLAT</name>
<dbReference type="Gene3D" id="1.10.510.10">
    <property type="entry name" value="Transferase(Phosphotransferase) domain 1"/>
    <property type="match status" value="1"/>
</dbReference>
<comment type="caution">
    <text evidence="1">The sequence shown here is derived from an EMBL/GenBank/DDBJ whole genome shotgun (WGS) entry which is preliminary data.</text>
</comment>
<organism evidence="1 2">
    <name type="scientific">Protopolystoma xenopodis</name>
    <dbReference type="NCBI Taxonomy" id="117903"/>
    <lineage>
        <taxon>Eukaryota</taxon>
        <taxon>Metazoa</taxon>
        <taxon>Spiralia</taxon>
        <taxon>Lophotrochozoa</taxon>
        <taxon>Platyhelminthes</taxon>
        <taxon>Monogenea</taxon>
        <taxon>Polyopisthocotylea</taxon>
        <taxon>Polystomatidea</taxon>
        <taxon>Polystomatidae</taxon>
        <taxon>Protopolystoma</taxon>
    </lineage>
</organism>
<evidence type="ECO:0000313" key="2">
    <source>
        <dbReference type="Proteomes" id="UP000784294"/>
    </source>
</evidence>
<dbReference type="OrthoDB" id="354826at2759"/>
<dbReference type="EMBL" id="CAAALY010001103">
    <property type="protein sequence ID" value="VEL07145.1"/>
    <property type="molecule type" value="Genomic_DNA"/>
</dbReference>
<gene>
    <name evidence="1" type="ORF">PXEA_LOCUS585</name>
</gene>
<protein>
    <recommendedName>
        <fullName evidence="3">AGC-kinase C-terminal domain-containing protein</fullName>
    </recommendedName>
</protein>
<dbReference type="Proteomes" id="UP000784294">
    <property type="component" value="Unassembled WGS sequence"/>
</dbReference>
<keyword evidence="2" id="KW-1185">Reference proteome</keyword>
<accession>A0A3S5FBM6</accession>
<evidence type="ECO:0008006" key="3">
    <source>
        <dbReference type="Google" id="ProtNLM"/>
    </source>
</evidence>
<dbReference type="AlphaFoldDB" id="A0A3S5FBM6"/>
<sequence length="102" mass="11867">MGGAKLVKSHAFFANINWKRLEAGMEEPPFTPDSRLFMYASPVPIGNEELQTQRTVDNMHIFELLTSFYPCSFFYFRRKNGRGFLMSWCRELVVEHGSLNLL</sequence>
<proteinExistence type="predicted"/>